<dbReference type="PROSITE" id="PS50276">
    <property type="entry name" value="PANCREATIC_HORMONE_2"/>
    <property type="match status" value="1"/>
</dbReference>
<gene>
    <name evidence="5" type="ORF">AKAME5_001315200</name>
</gene>
<dbReference type="PRINTS" id="PR00278">
    <property type="entry name" value="PANCHORMONE"/>
</dbReference>
<dbReference type="GO" id="GO:0031841">
    <property type="term" value="F:neuropeptide Y receptor binding"/>
    <property type="evidence" value="ECO:0007669"/>
    <property type="project" value="TreeGrafter"/>
</dbReference>
<dbReference type="InterPro" id="IPR020392">
    <property type="entry name" value="Pancreatic_hormone-like_CS"/>
</dbReference>
<evidence type="ECO:0000256" key="1">
    <source>
        <dbReference type="ARBA" id="ARBA00004613"/>
    </source>
</evidence>
<proteinExistence type="inferred from homology"/>
<dbReference type="InterPro" id="IPR001955">
    <property type="entry name" value="Pancreatic_hormone-like"/>
</dbReference>
<comment type="caution">
    <text evidence="5">The sequence shown here is derived from an EMBL/GenBank/DDBJ whole genome shotgun (WGS) entry which is preliminary data.</text>
</comment>
<dbReference type="GO" id="GO:0007631">
    <property type="term" value="P:feeding behavior"/>
    <property type="evidence" value="ECO:0007669"/>
    <property type="project" value="TreeGrafter"/>
</dbReference>
<dbReference type="GO" id="GO:0005615">
    <property type="term" value="C:extracellular space"/>
    <property type="evidence" value="ECO:0007669"/>
    <property type="project" value="TreeGrafter"/>
</dbReference>
<keyword evidence="6" id="KW-1185">Reference proteome</keyword>
<dbReference type="PANTHER" id="PTHR10533">
    <property type="entry name" value="NEUROPEPTIDE Y/PANCREATIC HORMONE/PEPTIDE YY"/>
    <property type="match status" value="1"/>
</dbReference>
<dbReference type="SMART" id="SM00309">
    <property type="entry name" value="PAH"/>
    <property type="match status" value="1"/>
</dbReference>
<reference evidence="5" key="1">
    <citation type="submission" date="2022-08" db="EMBL/GenBank/DDBJ databases">
        <title>Genome sequencing of akame (Lates japonicus).</title>
        <authorList>
            <person name="Hashiguchi Y."/>
            <person name="Takahashi H."/>
        </authorList>
    </citation>
    <scope>NUCLEOTIDE SEQUENCE</scope>
    <source>
        <strain evidence="5">Kochi</strain>
    </source>
</reference>
<dbReference type="AlphaFoldDB" id="A0AAD3MY39"/>
<dbReference type="PROSITE" id="PS00265">
    <property type="entry name" value="PANCREATIC_HORMONE_1"/>
    <property type="match status" value="1"/>
</dbReference>
<dbReference type="Proteomes" id="UP001279410">
    <property type="component" value="Unassembled WGS sequence"/>
</dbReference>
<dbReference type="Gene3D" id="6.10.250.900">
    <property type="match status" value="1"/>
</dbReference>
<organism evidence="5 6">
    <name type="scientific">Lates japonicus</name>
    <name type="common">Japanese lates</name>
    <dbReference type="NCBI Taxonomy" id="270547"/>
    <lineage>
        <taxon>Eukaryota</taxon>
        <taxon>Metazoa</taxon>
        <taxon>Chordata</taxon>
        <taxon>Craniata</taxon>
        <taxon>Vertebrata</taxon>
        <taxon>Euteleostomi</taxon>
        <taxon>Actinopterygii</taxon>
        <taxon>Neopterygii</taxon>
        <taxon>Teleostei</taxon>
        <taxon>Neoteleostei</taxon>
        <taxon>Acanthomorphata</taxon>
        <taxon>Carangaria</taxon>
        <taxon>Carangaria incertae sedis</taxon>
        <taxon>Centropomidae</taxon>
        <taxon>Lates</taxon>
    </lineage>
</organism>
<dbReference type="GO" id="GO:0007218">
    <property type="term" value="P:neuropeptide signaling pathway"/>
    <property type="evidence" value="ECO:0007669"/>
    <property type="project" value="TreeGrafter"/>
</dbReference>
<evidence type="ECO:0000256" key="3">
    <source>
        <dbReference type="ARBA" id="ARBA00022525"/>
    </source>
</evidence>
<comment type="subcellular location">
    <subcellularLocation>
        <location evidence="1">Secreted</location>
    </subcellularLocation>
</comment>
<dbReference type="GO" id="GO:0005184">
    <property type="term" value="F:neuropeptide hormone activity"/>
    <property type="evidence" value="ECO:0007669"/>
    <property type="project" value="TreeGrafter"/>
</dbReference>
<evidence type="ECO:0000256" key="4">
    <source>
        <dbReference type="RuleBase" id="RU000656"/>
    </source>
</evidence>
<accession>A0AAD3MY39</accession>
<dbReference type="PANTHER" id="PTHR10533:SF14">
    <property type="entry name" value="PEPTIDE YY-RELATED"/>
    <property type="match status" value="1"/>
</dbReference>
<comment type="similarity">
    <text evidence="2 4">Belongs to the NPY family.</text>
</comment>
<name>A0AAD3MY39_LATJO</name>
<dbReference type="CDD" id="cd00126">
    <property type="entry name" value="PAH"/>
    <property type="match status" value="1"/>
</dbReference>
<keyword evidence="3" id="KW-0964">Secreted</keyword>
<evidence type="ECO:0000313" key="5">
    <source>
        <dbReference type="EMBL" id="GLD61324.1"/>
    </source>
</evidence>
<evidence type="ECO:0000313" key="6">
    <source>
        <dbReference type="Proteomes" id="UP001279410"/>
    </source>
</evidence>
<sequence length="263" mass="30105">MLPEVHVIFRRKQMEIYVLSQMAMMLKPWTVLVAVALCVLVCLGTLADAYPPKPENPGDDAPPEELAKYYTALRHYINLITRQRYGKRSAQEDMVAELLFGADSNRDQRSRVKEMKKTPRFLPAKMKQGGDVSDRQEVMGEYILQFGKYKGKSFRWLLENDVGYTIYLINKVEEERDGTFNPQGHSKDSLLSFLDFSMSFQEIEDLREYPLSRKPAPPVASEGENIVGFGARAKDTWRKIWASRTDGYAAFILGVKCVNNSKM</sequence>
<dbReference type="Pfam" id="PF00159">
    <property type="entry name" value="Hormone_3"/>
    <property type="match status" value="1"/>
</dbReference>
<dbReference type="EMBL" id="BRZM01000044">
    <property type="protein sequence ID" value="GLD61324.1"/>
    <property type="molecule type" value="Genomic_DNA"/>
</dbReference>
<protein>
    <submittedName>
        <fullName evidence="5">Uncharacterized protein</fullName>
    </submittedName>
</protein>
<evidence type="ECO:0000256" key="2">
    <source>
        <dbReference type="ARBA" id="ARBA00010022"/>
    </source>
</evidence>